<keyword evidence="5" id="KW-1185">Reference proteome</keyword>
<accession>A0A1N7JIS7</accession>
<name>A0A1N7JIS7_9PROT</name>
<organism evidence="4 5">
    <name type="scientific">Insolitispirillum peregrinum</name>
    <dbReference type="NCBI Taxonomy" id="80876"/>
    <lineage>
        <taxon>Bacteria</taxon>
        <taxon>Pseudomonadati</taxon>
        <taxon>Pseudomonadota</taxon>
        <taxon>Alphaproteobacteria</taxon>
        <taxon>Rhodospirillales</taxon>
        <taxon>Novispirillaceae</taxon>
        <taxon>Insolitispirillum</taxon>
    </lineage>
</organism>
<sequence>MVGMMGKRARQWMRRIGLGMLMSMLAACATAPAAVSIPRSEDLPVVNSRTGEAYRLLIWRPASPPPPDGWPVVYLLDANSVFGMVTDIMNSRSESAGKTGVRPAVVVGIAYPTDAAYDLTRRTRDLTPSVDPQTLPMRPNGQPWSETGGADEFLHFLQQQVKPLVASRLPVNPQQDVLMGHSFGGLFTLHTLLSHPEAFHSYVAGSPSVWFGQGALLQQAKAVMTSGTADTTGRRVLIVTGGDEERLTAAEQAQPDAARRLAWKQGNRMLGNAQEMRTLLAALPGLTVDYREHPGLDHGSVVPMYLYDGLMFALSPTGTASAPR</sequence>
<evidence type="ECO:0000313" key="5">
    <source>
        <dbReference type="Proteomes" id="UP000185678"/>
    </source>
</evidence>
<dbReference type="OrthoDB" id="5523653at2"/>
<protein>
    <recommendedName>
        <fullName evidence="6">Esterase</fullName>
    </recommendedName>
</protein>
<dbReference type="EMBL" id="FTOA01000002">
    <property type="protein sequence ID" value="SIS49210.1"/>
    <property type="molecule type" value="Genomic_DNA"/>
</dbReference>
<dbReference type="InterPro" id="IPR000801">
    <property type="entry name" value="Esterase-like"/>
</dbReference>
<dbReference type="PROSITE" id="PS51257">
    <property type="entry name" value="PROKAR_LIPOPROTEIN"/>
    <property type="match status" value="1"/>
</dbReference>
<dbReference type="SUPFAM" id="SSF53474">
    <property type="entry name" value="alpha/beta-Hydrolases"/>
    <property type="match status" value="1"/>
</dbReference>
<dbReference type="RefSeq" id="WP_076399194.1">
    <property type="nucleotide sequence ID" value="NZ_FTOA01000002.1"/>
</dbReference>
<reference evidence="4 5" key="1">
    <citation type="submission" date="2017-01" db="EMBL/GenBank/DDBJ databases">
        <authorList>
            <person name="Mah S.A."/>
            <person name="Swanson W.J."/>
            <person name="Moy G.W."/>
            <person name="Vacquier V.D."/>
        </authorList>
    </citation>
    <scope>NUCLEOTIDE SEQUENCE [LARGE SCALE GENOMIC DNA]</scope>
    <source>
        <strain evidence="4 5">DSM 11589</strain>
    </source>
</reference>
<evidence type="ECO:0000313" key="4">
    <source>
        <dbReference type="EMBL" id="SIS49210.1"/>
    </source>
</evidence>
<dbReference type="InterPro" id="IPR029058">
    <property type="entry name" value="AB_hydrolase_fold"/>
</dbReference>
<evidence type="ECO:0008006" key="6">
    <source>
        <dbReference type="Google" id="ProtNLM"/>
    </source>
</evidence>
<comment type="similarity">
    <text evidence="1">Belongs to the esterase D family.</text>
</comment>
<evidence type="ECO:0000256" key="2">
    <source>
        <dbReference type="ARBA" id="ARBA00022801"/>
    </source>
</evidence>
<dbReference type="PANTHER" id="PTHR40841:SF2">
    <property type="entry name" value="SIDEROPHORE-DEGRADING ESTERASE (EUROFUNG)"/>
    <property type="match status" value="1"/>
</dbReference>
<feature type="signal peptide" evidence="3">
    <location>
        <begin position="1"/>
        <end position="33"/>
    </location>
</feature>
<dbReference type="GO" id="GO:0016788">
    <property type="term" value="F:hydrolase activity, acting on ester bonds"/>
    <property type="evidence" value="ECO:0007669"/>
    <property type="project" value="TreeGrafter"/>
</dbReference>
<dbReference type="Proteomes" id="UP000185678">
    <property type="component" value="Unassembled WGS sequence"/>
</dbReference>
<dbReference type="STRING" id="80876.SAMN05421779_102314"/>
<dbReference type="PANTHER" id="PTHR40841">
    <property type="entry name" value="SIDEROPHORE TRIACETYLFUSARININE C ESTERASE"/>
    <property type="match status" value="1"/>
</dbReference>
<keyword evidence="2" id="KW-0378">Hydrolase</keyword>
<dbReference type="InterPro" id="IPR052558">
    <property type="entry name" value="Siderophore_Hydrolase_D"/>
</dbReference>
<dbReference type="AlphaFoldDB" id="A0A1N7JIS7"/>
<evidence type="ECO:0000256" key="1">
    <source>
        <dbReference type="ARBA" id="ARBA00005622"/>
    </source>
</evidence>
<dbReference type="Gene3D" id="3.40.50.1820">
    <property type="entry name" value="alpha/beta hydrolase"/>
    <property type="match status" value="1"/>
</dbReference>
<feature type="chain" id="PRO_5012681480" description="Esterase" evidence="3">
    <location>
        <begin position="34"/>
        <end position="324"/>
    </location>
</feature>
<gene>
    <name evidence="4" type="ORF">SAMN05421779_102314</name>
</gene>
<evidence type="ECO:0000256" key="3">
    <source>
        <dbReference type="SAM" id="SignalP"/>
    </source>
</evidence>
<keyword evidence="3" id="KW-0732">Signal</keyword>
<dbReference type="Pfam" id="PF00756">
    <property type="entry name" value="Esterase"/>
    <property type="match status" value="1"/>
</dbReference>
<proteinExistence type="inferred from homology"/>